<dbReference type="Ensembl" id="ENSECAT00000081233.1">
    <property type="protein sequence ID" value="ENSECAP00000079348.1"/>
    <property type="gene ID" value="ENSECAG00000048628.1"/>
</dbReference>
<dbReference type="AlphaFoldDB" id="A0A9L0SWW8"/>
<feature type="transmembrane region" description="Helical" evidence="1">
    <location>
        <begin position="80"/>
        <end position="103"/>
    </location>
</feature>
<evidence type="ECO:0000256" key="1">
    <source>
        <dbReference type="SAM" id="Phobius"/>
    </source>
</evidence>
<feature type="transmembrane region" description="Helical" evidence="1">
    <location>
        <begin position="48"/>
        <end position="68"/>
    </location>
</feature>
<proteinExistence type="predicted"/>
<organism evidence="2 3">
    <name type="scientific">Equus caballus</name>
    <name type="common">Horse</name>
    <dbReference type="NCBI Taxonomy" id="9796"/>
    <lineage>
        <taxon>Eukaryota</taxon>
        <taxon>Metazoa</taxon>
        <taxon>Chordata</taxon>
        <taxon>Craniata</taxon>
        <taxon>Vertebrata</taxon>
        <taxon>Euteleostomi</taxon>
        <taxon>Mammalia</taxon>
        <taxon>Eutheria</taxon>
        <taxon>Laurasiatheria</taxon>
        <taxon>Perissodactyla</taxon>
        <taxon>Equidae</taxon>
        <taxon>Equus</taxon>
    </lineage>
</organism>
<evidence type="ECO:0000313" key="3">
    <source>
        <dbReference type="Proteomes" id="UP000002281"/>
    </source>
</evidence>
<feature type="transmembrane region" description="Helical" evidence="1">
    <location>
        <begin position="123"/>
        <end position="145"/>
    </location>
</feature>
<reference evidence="2" key="3">
    <citation type="submission" date="2025-09" db="UniProtKB">
        <authorList>
            <consortium name="Ensembl"/>
        </authorList>
    </citation>
    <scope>IDENTIFICATION</scope>
    <source>
        <strain evidence="2">Thoroughbred</strain>
    </source>
</reference>
<name>A0A9L0SWW8_HORSE</name>
<keyword evidence="1" id="KW-0472">Membrane</keyword>
<keyword evidence="3" id="KW-1185">Reference proteome</keyword>
<evidence type="ECO:0000313" key="2">
    <source>
        <dbReference type="Ensembl" id="ENSECAP00000079348.1"/>
    </source>
</evidence>
<keyword evidence="1" id="KW-1133">Transmembrane helix</keyword>
<reference evidence="2" key="2">
    <citation type="submission" date="2025-08" db="UniProtKB">
        <authorList>
            <consortium name="Ensembl"/>
        </authorList>
    </citation>
    <scope>IDENTIFICATION</scope>
    <source>
        <strain evidence="2">Thoroughbred</strain>
    </source>
</reference>
<sequence length="164" mass="18253">MPIFLYFICGTLPQHGLTSGVYVYTRDLNQGTPGRQSSACELNHCTTGLALLVDFFVDYIGFALSMTMSSANKDNSTSSFPIWMSLISFTCLIVWTRTFSIMFNRSGESGHLLSFVPDFGGKAFSLSPLSGMIVVGFSWMSFIMLRKFLSLPSLLRDFFIRNGC</sequence>
<reference evidence="2 3" key="1">
    <citation type="journal article" date="2009" name="Science">
        <title>Genome sequence, comparative analysis, and population genetics of the domestic horse.</title>
        <authorList>
            <consortium name="Broad Institute Genome Sequencing Platform"/>
            <consortium name="Broad Institute Whole Genome Assembly Team"/>
            <person name="Wade C.M."/>
            <person name="Giulotto E."/>
            <person name="Sigurdsson S."/>
            <person name="Zoli M."/>
            <person name="Gnerre S."/>
            <person name="Imsland F."/>
            <person name="Lear T.L."/>
            <person name="Adelson D.L."/>
            <person name="Bailey E."/>
            <person name="Bellone R.R."/>
            <person name="Bloecker H."/>
            <person name="Distl O."/>
            <person name="Edgar R.C."/>
            <person name="Garber M."/>
            <person name="Leeb T."/>
            <person name="Mauceli E."/>
            <person name="MacLeod J.N."/>
            <person name="Penedo M.C.T."/>
            <person name="Raison J.M."/>
            <person name="Sharpe T."/>
            <person name="Vogel J."/>
            <person name="Andersson L."/>
            <person name="Antczak D.F."/>
            <person name="Biagi T."/>
            <person name="Binns M.M."/>
            <person name="Chowdhary B.P."/>
            <person name="Coleman S.J."/>
            <person name="Della Valle G."/>
            <person name="Fryc S."/>
            <person name="Guerin G."/>
            <person name="Hasegawa T."/>
            <person name="Hill E.W."/>
            <person name="Jurka J."/>
            <person name="Kiialainen A."/>
            <person name="Lindgren G."/>
            <person name="Liu J."/>
            <person name="Magnani E."/>
            <person name="Mickelson J.R."/>
            <person name="Murray J."/>
            <person name="Nergadze S.G."/>
            <person name="Onofrio R."/>
            <person name="Pedroni S."/>
            <person name="Piras M.F."/>
            <person name="Raudsepp T."/>
            <person name="Rocchi M."/>
            <person name="Roeed K.H."/>
            <person name="Ryder O.A."/>
            <person name="Searle S."/>
            <person name="Skow L."/>
            <person name="Swinburne J.E."/>
            <person name="Syvaenen A.C."/>
            <person name="Tozaki T."/>
            <person name="Valberg S.J."/>
            <person name="Vaudin M."/>
            <person name="White J.R."/>
            <person name="Zody M.C."/>
            <person name="Lander E.S."/>
            <person name="Lindblad-Toh K."/>
        </authorList>
    </citation>
    <scope>NUCLEOTIDE SEQUENCE [LARGE SCALE GENOMIC DNA]</scope>
    <source>
        <strain evidence="2 3">Thoroughbred</strain>
    </source>
</reference>
<dbReference type="GeneTree" id="ENSGT01150000287357"/>
<accession>A0A9L0SWW8</accession>
<protein>
    <submittedName>
        <fullName evidence="2">Uncharacterized protein</fullName>
    </submittedName>
</protein>
<keyword evidence="1" id="KW-0812">Transmembrane</keyword>
<dbReference type="Proteomes" id="UP000002281">
    <property type="component" value="Chromosome 28"/>
</dbReference>